<reference evidence="2 3" key="1">
    <citation type="submission" date="2023-09" db="EMBL/GenBank/DDBJ databases">
        <authorList>
            <person name="Rey-Velasco X."/>
        </authorList>
    </citation>
    <scope>NUCLEOTIDE SEQUENCE [LARGE SCALE GENOMIC DNA]</scope>
    <source>
        <strain evidence="2 3">F158</strain>
    </source>
</reference>
<dbReference type="EMBL" id="JAVRHL010000002">
    <property type="protein sequence ID" value="MDT0682131.1"/>
    <property type="molecule type" value="Genomic_DNA"/>
</dbReference>
<feature type="compositionally biased region" description="Acidic residues" evidence="1">
    <location>
        <begin position="119"/>
        <end position="139"/>
    </location>
</feature>
<keyword evidence="3" id="KW-1185">Reference proteome</keyword>
<evidence type="ECO:0000313" key="3">
    <source>
        <dbReference type="Proteomes" id="UP001265259"/>
    </source>
</evidence>
<accession>A0ABU3DEI3</accession>
<evidence type="ECO:0000256" key="1">
    <source>
        <dbReference type="SAM" id="MobiDB-lite"/>
    </source>
</evidence>
<proteinExistence type="predicted"/>
<sequence>MIKHRGFPSRLTGTDFTFTIRRANKAGPTPLIERKRFADRRPADRAADAAFMAALWDQFGDEPFERGNLDGGRLSWFLGREVLPASEPFDPKDYSQLLRIDVAAAHAAFPNSVPSEAGEWGEDEEAAEGGAEEDDEDWA</sequence>
<feature type="region of interest" description="Disordered" evidence="1">
    <location>
        <begin position="111"/>
        <end position="139"/>
    </location>
</feature>
<name>A0ABU3DEI3_9RHOB</name>
<protein>
    <submittedName>
        <fullName evidence="2">Uncharacterized protein</fullName>
    </submittedName>
</protein>
<evidence type="ECO:0000313" key="2">
    <source>
        <dbReference type="EMBL" id="MDT0682131.1"/>
    </source>
</evidence>
<dbReference type="Proteomes" id="UP001265259">
    <property type="component" value="Unassembled WGS sequence"/>
</dbReference>
<dbReference type="RefSeq" id="WP_311689909.1">
    <property type="nucleotide sequence ID" value="NZ_JAVRHL010000002.1"/>
</dbReference>
<gene>
    <name evidence="2" type="ORF">RM543_05505</name>
</gene>
<comment type="caution">
    <text evidence="2">The sequence shown here is derived from an EMBL/GenBank/DDBJ whole genome shotgun (WGS) entry which is preliminary data.</text>
</comment>
<organism evidence="2 3">
    <name type="scientific">Tropicimonas omnivorans</name>
    <dbReference type="NCBI Taxonomy" id="3075590"/>
    <lineage>
        <taxon>Bacteria</taxon>
        <taxon>Pseudomonadati</taxon>
        <taxon>Pseudomonadota</taxon>
        <taxon>Alphaproteobacteria</taxon>
        <taxon>Rhodobacterales</taxon>
        <taxon>Roseobacteraceae</taxon>
        <taxon>Tropicimonas</taxon>
    </lineage>
</organism>